<dbReference type="Pfam" id="PF09997">
    <property type="entry name" value="DUF2238"/>
    <property type="match status" value="1"/>
</dbReference>
<evidence type="ECO:0000313" key="2">
    <source>
        <dbReference type="EMBL" id="CAA9437620.1"/>
    </source>
</evidence>
<feature type="transmembrane region" description="Helical" evidence="1">
    <location>
        <begin position="106"/>
        <end position="128"/>
    </location>
</feature>
<sequence>MPRRWVIWLIVFCTLLNGAGFLWDIFEPIPLYDEIAHVVTPFVLVAIVAEIVYRMGGDDEFFNTPRHAMMTGAAIGLVGAVAWEGVEILLDLLFPNASIDHALPDTIFDIVLGVMGGVAGAYVADHYLDRLFKRSRMNSRRRQLR</sequence>
<feature type="transmembrane region" description="Helical" evidence="1">
    <location>
        <begin position="5"/>
        <end position="23"/>
    </location>
</feature>
<accession>A0A6J4QEA4</accession>
<evidence type="ECO:0008006" key="3">
    <source>
        <dbReference type="Google" id="ProtNLM"/>
    </source>
</evidence>
<feature type="transmembrane region" description="Helical" evidence="1">
    <location>
        <begin position="35"/>
        <end position="56"/>
    </location>
</feature>
<dbReference type="AlphaFoldDB" id="A0A6J4QEA4"/>
<dbReference type="InterPro" id="IPR014509">
    <property type="entry name" value="YjdF-like"/>
</dbReference>
<dbReference type="EMBL" id="CADCVD010000043">
    <property type="protein sequence ID" value="CAA9437620.1"/>
    <property type="molecule type" value="Genomic_DNA"/>
</dbReference>
<evidence type="ECO:0000256" key="1">
    <source>
        <dbReference type="SAM" id="Phobius"/>
    </source>
</evidence>
<name>A0A6J4QEA4_9ACTN</name>
<keyword evidence="1" id="KW-1133">Transmembrane helix</keyword>
<keyword evidence="1" id="KW-0472">Membrane</keyword>
<protein>
    <recommendedName>
        <fullName evidence="3">VanZ-like domain-containing protein</fullName>
    </recommendedName>
</protein>
<reference evidence="2" key="1">
    <citation type="submission" date="2020-02" db="EMBL/GenBank/DDBJ databases">
        <authorList>
            <person name="Meier V. D."/>
        </authorList>
    </citation>
    <scope>NUCLEOTIDE SEQUENCE</scope>
    <source>
        <strain evidence="2">AVDCRST_MAG37</strain>
    </source>
</reference>
<gene>
    <name evidence="2" type="ORF">AVDCRST_MAG37-1079</name>
</gene>
<organism evidence="2">
    <name type="scientific">uncultured Rubrobacteraceae bacterium</name>
    <dbReference type="NCBI Taxonomy" id="349277"/>
    <lineage>
        <taxon>Bacteria</taxon>
        <taxon>Bacillati</taxon>
        <taxon>Actinomycetota</taxon>
        <taxon>Rubrobacteria</taxon>
        <taxon>Rubrobacterales</taxon>
        <taxon>Rubrobacteraceae</taxon>
        <taxon>environmental samples</taxon>
    </lineage>
</organism>
<proteinExistence type="predicted"/>
<feature type="transmembrane region" description="Helical" evidence="1">
    <location>
        <begin position="68"/>
        <end position="86"/>
    </location>
</feature>
<keyword evidence="1" id="KW-0812">Transmembrane</keyword>